<evidence type="ECO:0000256" key="1">
    <source>
        <dbReference type="SAM" id="SignalP"/>
    </source>
</evidence>
<feature type="chain" id="PRO_5032707457" evidence="1">
    <location>
        <begin position="21"/>
        <end position="121"/>
    </location>
</feature>
<dbReference type="Proteomes" id="UP000663879">
    <property type="component" value="Unassembled WGS sequence"/>
</dbReference>
<comment type="caution">
    <text evidence="2">The sequence shown here is derived from an EMBL/GenBank/DDBJ whole genome shotgun (WGS) entry which is preliminary data.</text>
</comment>
<gene>
    <name evidence="2" type="ORF">OXX778_LOCUS20817</name>
</gene>
<organism evidence="2 3">
    <name type="scientific">Brachionus calyciflorus</name>
    <dbReference type="NCBI Taxonomy" id="104777"/>
    <lineage>
        <taxon>Eukaryota</taxon>
        <taxon>Metazoa</taxon>
        <taxon>Spiralia</taxon>
        <taxon>Gnathifera</taxon>
        <taxon>Rotifera</taxon>
        <taxon>Eurotatoria</taxon>
        <taxon>Monogononta</taxon>
        <taxon>Pseudotrocha</taxon>
        <taxon>Ploima</taxon>
        <taxon>Brachionidae</taxon>
        <taxon>Brachionus</taxon>
    </lineage>
</organism>
<dbReference type="EMBL" id="CAJNOC010007210">
    <property type="protein sequence ID" value="CAF1094100.1"/>
    <property type="molecule type" value="Genomic_DNA"/>
</dbReference>
<dbReference type="AlphaFoldDB" id="A0A814NP51"/>
<proteinExistence type="predicted"/>
<keyword evidence="3" id="KW-1185">Reference proteome</keyword>
<name>A0A814NP51_9BILA</name>
<accession>A0A814NP51</accession>
<sequence length="121" mass="13826">MHLQILFLVLFSCLINFGHSNACDLRVTLKNDGFLIARFRLLYSIDGIIQPLKVSKTITILQSDTLIVPSNAKDLQVIVEQMTWQFTTIFTDSGISIDKCTKCYKVWGLFTSPRWDHLACK</sequence>
<protein>
    <submittedName>
        <fullName evidence="2">Uncharacterized protein</fullName>
    </submittedName>
</protein>
<reference evidence="2" key="1">
    <citation type="submission" date="2021-02" db="EMBL/GenBank/DDBJ databases">
        <authorList>
            <person name="Nowell W R."/>
        </authorList>
    </citation>
    <scope>NUCLEOTIDE SEQUENCE</scope>
    <source>
        <strain evidence="2">Ploen Becks lab</strain>
    </source>
</reference>
<evidence type="ECO:0000313" key="2">
    <source>
        <dbReference type="EMBL" id="CAF1094100.1"/>
    </source>
</evidence>
<keyword evidence="1" id="KW-0732">Signal</keyword>
<feature type="signal peptide" evidence="1">
    <location>
        <begin position="1"/>
        <end position="20"/>
    </location>
</feature>
<evidence type="ECO:0000313" key="3">
    <source>
        <dbReference type="Proteomes" id="UP000663879"/>
    </source>
</evidence>